<evidence type="ECO:0000256" key="2">
    <source>
        <dbReference type="ARBA" id="ARBA00023015"/>
    </source>
</evidence>
<dbReference type="InterPro" id="IPR013325">
    <property type="entry name" value="RNA_pol_sigma_r2"/>
</dbReference>
<dbReference type="Pfam" id="PF08281">
    <property type="entry name" value="Sigma70_r4_2"/>
    <property type="match status" value="1"/>
</dbReference>
<dbReference type="EMBL" id="AP019860">
    <property type="protein sequence ID" value="BBM86956.1"/>
    <property type="molecule type" value="Genomic_DNA"/>
</dbReference>
<evidence type="ECO:0000256" key="5">
    <source>
        <dbReference type="ARBA" id="ARBA00023163"/>
    </source>
</evidence>
<dbReference type="AlphaFoldDB" id="A0A5S9ISS4"/>
<dbReference type="InterPro" id="IPR013324">
    <property type="entry name" value="RNA_pol_sigma_r3/r4-like"/>
</dbReference>
<evidence type="ECO:0000259" key="6">
    <source>
        <dbReference type="Pfam" id="PF04542"/>
    </source>
</evidence>
<evidence type="ECO:0000256" key="1">
    <source>
        <dbReference type="ARBA" id="ARBA00010641"/>
    </source>
</evidence>
<evidence type="ECO:0000256" key="3">
    <source>
        <dbReference type="ARBA" id="ARBA00023082"/>
    </source>
</evidence>
<evidence type="ECO:0000313" key="8">
    <source>
        <dbReference type="EMBL" id="BBM86956.1"/>
    </source>
</evidence>
<dbReference type="InterPro" id="IPR007627">
    <property type="entry name" value="RNA_pol_sigma70_r2"/>
</dbReference>
<keyword evidence="2" id="KW-0805">Transcription regulation</keyword>
<dbReference type="RefSeq" id="WP_151970991.1">
    <property type="nucleotide sequence ID" value="NZ_AP019860.1"/>
</dbReference>
<evidence type="ECO:0000259" key="7">
    <source>
        <dbReference type="Pfam" id="PF08281"/>
    </source>
</evidence>
<dbReference type="CDD" id="cd06171">
    <property type="entry name" value="Sigma70_r4"/>
    <property type="match status" value="1"/>
</dbReference>
<feature type="domain" description="RNA polymerase sigma-70 region 2" evidence="6">
    <location>
        <begin position="2"/>
        <end position="63"/>
    </location>
</feature>
<dbReference type="Proteomes" id="UP000326354">
    <property type="component" value="Chromosome"/>
</dbReference>
<dbReference type="GO" id="GO:0016987">
    <property type="term" value="F:sigma factor activity"/>
    <property type="evidence" value="ECO:0007669"/>
    <property type="project" value="UniProtKB-KW"/>
</dbReference>
<dbReference type="Gene3D" id="1.10.1740.10">
    <property type="match status" value="1"/>
</dbReference>
<reference evidence="8 9" key="1">
    <citation type="submission" date="2019-08" db="EMBL/GenBank/DDBJ databases">
        <title>Complete genome sequence of Candidatus Uab amorphum.</title>
        <authorList>
            <person name="Shiratori T."/>
            <person name="Suzuki S."/>
            <person name="Kakizawa Y."/>
            <person name="Ishida K."/>
        </authorList>
    </citation>
    <scope>NUCLEOTIDE SEQUENCE [LARGE SCALE GENOMIC DNA]</scope>
    <source>
        <strain evidence="8 9">SRT547</strain>
    </source>
</reference>
<sequence>MHDKIYRMAFLMLGNYHDAWDLTQEVFYALEEGRSKWDSADNKWAWACGVFHRQRKKFFRKQKQRATVSLVENSHSETPDTQVIVQEQLQKTFDAIKTLSEDQKEALLLFSLENLTIKEIAALQDASIGTVKWRIFEARRKVSSLVLG</sequence>
<dbReference type="PANTHER" id="PTHR43133:SF8">
    <property type="entry name" value="RNA POLYMERASE SIGMA FACTOR HI_1459-RELATED"/>
    <property type="match status" value="1"/>
</dbReference>
<evidence type="ECO:0000313" key="9">
    <source>
        <dbReference type="Proteomes" id="UP000326354"/>
    </source>
</evidence>
<dbReference type="NCBIfam" id="TIGR02937">
    <property type="entry name" value="sigma70-ECF"/>
    <property type="match status" value="1"/>
</dbReference>
<feature type="domain" description="RNA polymerase sigma factor 70 region 4 type 2" evidence="7">
    <location>
        <begin position="94"/>
        <end position="141"/>
    </location>
</feature>
<dbReference type="PANTHER" id="PTHR43133">
    <property type="entry name" value="RNA POLYMERASE ECF-TYPE SIGMA FACTO"/>
    <property type="match status" value="1"/>
</dbReference>
<dbReference type="InterPro" id="IPR039425">
    <property type="entry name" value="RNA_pol_sigma-70-like"/>
</dbReference>
<dbReference type="GO" id="GO:0003677">
    <property type="term" value="F:DNA binding"/>
    <property type="evidence" value="ECO:0007669"/>
    <property type="project" value="UniProtKB-KW"/>
</dbReference>
<dbReference type="SUPFAM" id="SSF88659">
    <property type="entry name" value="Sigma3 and sigma4 domains of RNA polymerase sigma factors"/>
    <property type="match status" value="1"/>
</dbReference>
<comment type="similarity">
    <text evidence="1">Belongs to the sigma-70 factor family. ECF subfamily.</text>
</comment>
<keyword evidence="4" id="KW-0238">DNA-binding</keyword>
<dbReference type="InterPro" id="IPR014284">
    <property type="entry name" value="RNA_pol_sigma-70_dom"/>
</dbReference>
<evidence type="ECO:0000256" key="4">
    <source>
        <dbReference type="ARBA" id="ARBA00023125"/>
    </source>
</evidence>
<dbReference type="OrthoDB" id="9784272at2"/>
<name>A0A5S9ISS4_UABAM</name>
<proteinExistence type="inferred from homology"/>
<dbReference type="Gene3D" id="1.10.10.10">
    <property type="entry name" value="Winged helix-like DNA-binding domain superfamily/Winged helix DNA-binding domain"/>
    <property type="match status" value="1"/>
</dbReference>
<keyword evidence="9" id="KW-1185">Reference proteome</keyword>
<organism evidence="8 9">
    <name type="scientific">Uabimicrobium amorphum</name>
    <dbReference type="NCBI Taxonomy" id="2596890"/>
    <lineage>
        <taxon>Bacteria</taxon>
        <taxon>Pseudomonadati</taxon>
        <taxon>Planctomycetota</taxon>
        <taxon>Candidatus Uabimicrobiia</taxon>
        <taxon>Candidatus Uabimicrobiales</taxon>
        <taxon>Candidatus Uabimicrobiaceae</taxon>
        <taxon>Candidatus Uabimicrobium</taxon>
    </lineage>
</organism>
<accession>A0A5S9ISS4</accession>
<dbReference type="GO" id="GO:0006352">
    <property type="term" value="P:DNA-templated transcription initiation"/>
    <property type="evidence" value="ECO:0007669"/>
    <property type="project" value="InterPro"/>
</dbReference>
<dbReference type="SUPFAM" id="SSF88946">
    <property type="entry name" value="Sigma2 domain of RNA polymerase sigma factors"/>
    <property type="match status" value="1"/>
</dbReference>
<protein>
    <submittedName>
        <fullName evidence="8">RNA polymerase sigma factor</fullName>
    </submittedName>
</protein>
<keyword evidence="5" id="KW-0804">Transcription</keyword>
<dbReference type="KEGG" id="uam:UABAM_05358"/>
<gene>
    <name evidence="8" type="ORF">UABAM_05358</name>
</gene>
<dbReference type="Pfam" id="PF04542">
    <property type="entry name" value="Sigma70_r2"/>
    <property type="match status" value="1"/>
</dbReference>
<dbReference type="InterPro" id="IPR013249">
    <property type="entry name" value="RNA_pol_sigma70_r4_t2"/>
</dbReference>
<keyword evidence="3" id="KW-0731">Sigma factor</keyword>
<dbReference type="InterPro" id="IPR036388">
    <property type="entry name" value="WH-like_DNA-bd_sf"/>
</dbReference>